<proteinExistence type="predicted"/>
<sequence>MKESIHHINGRDYLFTTSNDKTFLTYKATTRPAEENHIEFCIIPGCKVITRNNGDILFALALNKKSDEKFEILTAQQLYNRYAWQWFEPLADDYHEMIYLNTGPETYDAYKHFTWKQIADFALVDRLSASFYPRMPGDWKSNSQGGDDYLMVMIDGQPYWTDAIGQIPFAVDTFRSLHDIKYVIQTGMEWADGTLSSATDMTNRYDNFFLLRGALYASKKCIYTYSTSETFSSAIREQEEITNIDDATLAQPITNKQLEVYGIWNEN</sequence>
<dbReference type="RefSeq" id="WP_125292614.1">
    <property type="nucleotide sequence ID" value="NZ_JAPTZM010000007.1"/>
</dbReference>
<dbReference type="Proteomes" id="UP000275331">
    <property type="component" value="Unassembled WGS sequence"/>
</dbReference>
<protein>
    <submittedName>
        <fullName evidence="1">Uncharacterized protein</fullName>
    </submittedName>
</protein>
<dbReference type="AlphaFoldDB" id="A0A427V538"/>
<dbReference type="EMBL" id="RHXB01000003">
    <property type="protein sequence ID" value="RSE27879.1"/>
    <property type="molecule type" value="Genomic_DNA"/>
</dbReference>
<gene>
    <name evidence="1" type="ORF">EGT71_05670</name>
</gene>
<evidence type="ECO:0000313" key="1">
    <source>
        <dbReference type="EMBL" id="RSE27879.1"/>
    </source>
</evidence>
<organism evidence="1 2">
    <name type="scientific">Atlantibacter subterraneus</name>
    <dbReference type="NCBI Taxonomy" id="255519"/>
    <lineage>
        <taxon>Bacteria</taxon>
        <taxon>Pseudomonadati</taxon>
        <taxon>Pseudomonadota</taxon>
        <taxon>Gammaproteobacteria</taxon>
        <taxon>Enterobacterales</taxon>
        <taxon>Enterobacteriaceae</taxon>
        <taxon>Atlantibacter</taxon>
    </lineage>
</organism>
<reference evidence="1 2" key="1">
    <citation type="submission" date="2018-10" db="EMBL/GenBank/DDBJ databases">
        <title>Transmission dynamics of multidrug resistant bacteria on intensive care unit surfaces.</title>
        <authorList>
            <person name="D'Souza A.W."/>
            <person name="Potter R.F."/>
            <person name="Wallace M."/>
            <person name="Shupe A."/>
            <person name="Patel S."/>
            <person name="Sun S."/>
            <person name="Gul D."/>
            <person name="Kwon J.H."/>
            <person name="Andleeb S."/>
            <person name="Burnham C.-A.D."/>
            <person name="Dantas G."/>
        </authorList>
    </citation>
    <scope>NUCLEOTIDE SEQUENCE [LARGE SCALE GENOMIC DNA]</scope>
    <source>
        <strain evidence="1 2">AS_373</strain>
    </source>
</reference>
<dbReference type="OrthoDB" id="6504245at2"/>
<evidence type="ECO:0000313" key="2">
    <source>
        <dbReference type="Proteomes" id="UP000275331"/>
    </source>
</evidence>
<comment type="caution">
    <text evidence="1">The sequence shown here is derived from an EMBL/GenBank/DDBJ whole genome shotgun (WGS) entry which is preliminary data.</text>
</comment>
<accession>A0A427V538</accession>
<name>A0A427V538_9ENTR</name>